<keyword evidence="2" id="KW-1185">Reference proteome</keyword>
<organism evidence="1 2">
    <name type="scientific">Ixodes persulcatus</name>
    <name type="common">Taiga tick</name>
    <dbReference type="NCBI Taxonomy" id="34615"/>
    <lineage>
        <taxon>Eukaryota</taxon>
        <taxon>Metazoa</taxon>
        <taxon>Ecdysozoa</taxon>
        <taxon>Arthropoda</taxon>
        <taxon>Chelicerata</taxon>
        <taxon>Arachnida</taxon>
        <taxon>Acari</taxon>
        <taxon>Parasitiformes</taxon>
        <taxon>Ixodida</taxon>
        <taxon>Ixodoidea</taxon>
        <taxon>Ixodidae</taxon>
        <taxon>Ixodinae</taxon>
        <taxon>Ixodes</taxon>
    </lineage>
</organism>
<evidence type="ECO:0000313" key="1">
    <source>
        <dbReference type="EMBL" id="KAG0443046.1"/>
    </source>
</evidence>
<comment type="caution">
    <text evidence="1">The sequence shown here is derived from an EMBL/GenBank/DDBJ whole genome shotgun (WGS) entry which is preliminary data.</text>
</comment>
<accession>A0AC60QWA2</accession>
<protein>
    <submittedName>
        <fullName evidence="1">Uncharacterized protein</fullName>
    </submittedName>
</protein>
<reference evidence="1 2" key="1">
    <citation type="journal article" date="2020" name="Cell">
        <title>Large-Scale Comparative Analyses of Tick Genomes Elucidate Their Genetic Diversity and Vector Capacities.</title>
        <authorList>
            <consortium name="Tick Genome and Microbiome Consortium (TIGMIC)"/>
            <person name="Jia N."/>
            <person name="Wang J."/>
            <person name="Shi W."/>
            <person name="Du L."/>
            <person name="Sun Y."/>
            <person name="Zhan W."/>
            <person name="Jiang J.F."/>
            <person name="Wang Q."/>
            <person name="Zhang B."/>
            <person name="Ji P."/>
            <person name="Bell-Sakyi L."/>
            <person name="Cui X.M."/>
            <person name="Yuan T.T."/>
            <person name="Jiang B.G."/>
            <person name="Yang W.F."/>
            <person name="Lam T.T."/>
            <person name="Chang Q.C."/>
            <person name="Ding S.J."/>
            <person name="Wang X.J."/>
            <person name="Zhu J.G."/>
            <person name="Ruan X.D."/>
            <person name="Zhao L."/>
            <person name="Wei J.T."/>
            <person name="Ye R.Z."/>
            <person name="Que T.C."/>
            <person name="Du C.H."/>
            <person name="Zhou Y.H."/>
            <person name="Cheng J.X."/>
            <person name="Dai P.F."/>
            <person name="Guo W.B."/>
            <person name="Han X.H."/>
            <person name="Huang E.J."/>
            <person name="Li L.F."/>
            <person name="Wei W."/>
            <person name="Gao Y.C."/>
            <person name="Liu J.Z."/>
            <person name="Shao H.Z."/>
            <person name="Wang X."/>
            <person name="Wang C.C."/>
            <person name="Yang T.C."/>
            <person name="Huo Q.B."/>
            <person name="Li W."/>
            <person name="Chen H.Y."/>
            <person name="Chen S.E."/>
            <person name="Zhou L.G."/>
            <person name="Ni X.B."/>
            <person name="Tian J.H."/>
            <person name="Sheng Y."/>
            <person name="Liu T."/>
            <person name="Pan Y.S."/>
            <person name="Xia L.Y."/>
            <person name="Li J."/>
            <person name="Zhao F."/>
            <person name="Cao W.C."/>
        </authorList>
    </citation>
    <scope>NUCLEOTIDE SEQUENCE [LARGE SCALE GENOMIC DNA]</scope>
    <source>
        <strain evidence="1">Iper-2018</strain>
    </source>
</reference>
<dbReference type="EMBL" id="JABSTQ010003911">
    <property type="protein sequence ID" value="KAG0443046.1"/>
    <property type="molecule type" value="Genomic_DNA"/>
</dbReference>
<name>A0AC60QWA2_IXOPE</name>
<sequence>MPLGTRKPPRKKPRERRPPPAPAAQKCFVGGDTRSDALANPASEDAIGDAASREGTSSALDDLAGEDVVGESTTREDAIADMNTSAMGDITGHALANVDGVLNDGATIGLIIDRGSFENTWQTAEHGLSDCLHMLRLQDLKHETASQSMVIQGLELELQSYKQSK</sequence>
<evidence type="ECO:0000313" key="2">
    <source>
        <dbReference type="Proteomes" id="UP000805193"/>
    </source>
</evidence>
<proteinExistence type="predicted"/>
<dbReference type="Proteomes" id="UP000805193">
    <property type="component" value="Unassembled WGS sequence"/>
</dbReference>
<gene>
    <name evidence="1" type="ORF">HPB47_015346</name>
</gene>